<accession>A0AAV8SAC5</accession>
<dbReference type="AlphaFoldDB" id="A0AAV8SAC5"/>
<dbReference type="GO" id="GO:0004523">
    <property type="term" value="F:RNA-DNA hybrid ribonuclease activity"/>
    <property type="evidence" value="ECO:0007669"/>
    <property type="project" value="InterPro"/>
</dbReference>
<evidence type="ECO:0000259" key="1">
    <source>
        <dbReference type="Pfam" id="PF13456"/>
    </source>
</evidence>
<dbReference type="Proteomes" id="UP001159364">
    <property type="component" value="Linkage Group LG12"/>
</dbReference>
<evidence type="ECO:0000313" key="2">
    <source>
        <dbReference type="EMBL" id="KAJ8749029.1"/>
    </source>
</evidence>
<name>A0AAV8SAC5_9ROSI</name>
<dbReference type="GO" id="GO:0003676">
    <property type="term" value="F:nucleic acid binding"/>
    <property type="evidence" value="ECO:0007669"/>
    <property type="project" value="InterPro"/>
</dbReference>
<feature type="domain" description="RNase H type-1" evidence="1">
    <location>
        <begin position="24"/>
        <end position="120"/>
    </location>
</feature>
<dbReference type="InterPro" id="IPR052929">
    <property type="entry name" value="RNase_H-like_EbsB-rel"/>
</dbReference>
<dbReference type="EMBL" id="JAIWQS010000012">
    <property type="protein sequence ID" value="KAJ8749029.1"/>
    <property type="molecule type" value="Genomic_DNA"/>
</dbReference>
<evidence type="ECO:0000313" key="3">
    <source>
        <dbReference type="Proteomes" id="UP001159364"/>
    </source>
</evidence>
<keyword evidence="3" id="KW-1185">Reference proteome</keyword>
<sequence length="148" mass="16467">MPKRLSHNISNKLEPGNGKSRCFLAVKTGRFRGMFLPIVAEALAIKEALSWVQGKGWSNVICESDSLTVVHNNVESDSLDFTSFGALVDDIKMLLIQFQGNCRVVALPRQAYMAAHELAQAIRIDEFVGEWFHNPPNIVRDVLLADSI</sequence>
<comment type="caution">
    <text evidence="2">The sequence shown here is derived from an EMBL/GenBank/DDBJ whole genome shotgun (WGS) entry which is preliminary data.</text>
</comment>
<reference evidence="2 3" key="1">
    <citation type="submission" date="2021-09" db="EMBL/GenBank/DDBJ databases">
        <title>Genomic insights and catalytic innovation underlie evolution of tropane alkaloids biosynthesis.</title>
        <authorList>
            <person name="Wang Y.-J."/>
            <person name="Tian T."/>
            <person name="Huang J.-P."/>
            <person name="Huang S.-X."/>
        </authorList>
    </citation>
    <scope>NUCLEOTIDE SEQUENCE [LARGE SCALE GENOMIC DNA]</scope>
    <source>
        <strain evidence="2">KIB-2018</strain>
        <tissue evidence="2">Leaf</tissue>
    </source>
</reference>
<dbReference type="Pfam" id="PF13456">
    <property type="entry name" value="RVT_3"/>
    <property type="match status" value="1"/>
</dbReference>
<dbReference type="InterPro" id="IPR036397">
    <property type="entry name" value="RNaseH_sf"/>
</dbReference>
<dbReference type="Gene3D" id="3.30.420.10">
    <property type="entry name" value="Ribonuclease H-like superfamily/Ribonuclease H"/>
    <property type="match status" value="1"/>
</dbReference>
<dbReference type="PANTHER" id="PTHR47074">
    <property type="entry name" value="BNAC02G40300D PROTEIN"/>
    <property type="match status" value="1"/>
</dbReference>
<dbReference type="InterPro" id="IPR044730">
    <property type="entry name" value="RNase_H-like_dom_plant"/>
</dbReference>
<dbReference type="InterPro" id="IPR002156">
    <property type="entry name" value="RNaseH_domain"/>
</dbReference>
<proteinExistence type="predicted"/>
<dbReference type="CDD" id="cd06222">
    <property type="entry name" value="RNase_H_like"/>
    <property type="match status" value="1"/>
</dbReference>
<gene>
    <name evidence="2" type="ORF">K2173_013473</name>
</gene>
<organism evidence="2 3">
    <name type="scientific">Erythroxylum novogranatense</name>
    <dbReference type="NCBI Taxonomy" id="1862640"/>
    <lineage>
        <taxon>Eukaryota</taxon>
        <taxon>Viridiplantae</taxon>
        <taxon>Streptophyta</taxon>
        <taxon>Embryophyta</taxon>
        <taxon>Tracheophyta</taxon>
        <taxon>Spermatophyta</taxon>
        <taxon>Magnoliopsida</taxon>
        <taxon>eudicotyledons</taxon>
        <taxon>Gunneridae</taxon>
        <taxon>Pentapetalae</taxon>
        <taxon>rosids</taxon>
        <taxon>fabids</taxon>
        <taxon>Malpighiales</taxon>
        <taxon>Erythroxylaceae</taxon>
        <taxon>Erythroxylum</taxon>
    </lineage>
</organism>
<protein>
    <recommendedName>
        <fullName evidence="1">RNase H type-1 domain-containing protein</fullName>
    </recommendedName>
</protein>
<dbReference type="PANTHER" id="PTHR47074:SF11">
    <property type="entry name" value="REVERSE TRANSCRIPTASE-LIKE PROTEIN"/>
    <property type="match status" value="1"/>
</dbReference>